<reference evidence="13 14" key="1">
    <citation type="submission" date="2020-06" db="EMBL/GenBank/DDBJ databases">
        <title>Anaerococcus sp. nov., isolated form swine feces.</title>
        <authorList>
            <person name="Yu S."/>
        </authorList>
    </citation>
    <scope>NUCLEOTIDE SEQUENCE [LARGE SCALE GENOMIC DNA]</scope>
    <source>
        <strain evidence="13 14">AGMB00486</strain>
    </source>
</reference>
<keyword evidence="5 9" id="KW-0220">Diaminopimelate biosynthesis</keyword>
<feature type="active site" description="Proton donor" evidence="9">
    <location>
        <position position="145"/>
    </location>
</feature>
<dbReference type="InterPro" id="IPR022664">
    <property type="entry name" value="DapB_N_CS"/>
</dbReference>
<gene>
    <name evidence="9" type="primary">dapB</name>
    <name evidence="13" type="ORF">HV819_03125</name>
</gene>
<dbReference type="PIRSF" id="PIRSF000161">
    <property type="entry name" value="DHPR"/>
    <property type="match status" value="1"/>
</dbReference>
<comment type="catalytic activity">
    <reaction evidence="9">
        <text>(S)-2,3,4,5-tetrahydrodipicolinate + NAD(+) + H2O = (2S,4S)-4-hydroxy-2,3,4,5-tetrahydrodipicolinate + NADH + H(+)</text>
        <dbReference type="Rhea" id="RHEA:35323"/>
        <dbReference type="ChEBI" id="CHEBI:15377"/>
        <dbReference type="ChEBI" id="CHEBI:15378"/>
        <dbReference type="ChEBI" id="CHEBI:16845"/>
        <dbReference type="ChEBI" id="CHEBI:57540"/>
        <dbReference type="ChEBI" id="CHEBI:57945"/>
        <dbReference type="ChEBI" id="CHEBI:67139"/>
        <dbReference type="EC" id="1.17.1.8"/>
    </reaction>
</comment>
<evidence type="ECO:0000313" key="13">
    <source>
        <dbReference type="EMBL" id="NVF10986.1"/>
    </source>
</evidence>
<organism evidence="13 14">
    <name type="scientific">Anaerococcus faecalis</name>
    <dbReference type="NCBI Taxonomy" id="2742993"/>
    <lineage>
        <taxon>Bacteria</taxon>
        <taxon>Bacillati</taxon>
        <taxon>Bacillota</taxon>
        <taxon>Tissierellia</taxon>
        <taxon>Tissierellales</taxon>
        <taxon>Peptoniphilaceae</taxon>
        <taxon>Anaerococcus</taxon>
    </lineage>
</organism>
<dbReference type="InterPro" id="IPR036291">
    <property type="entry name" value="NAD(P)-bd_dom_sf"/>
</dbReference>
<dbReference type="PANTHER" id="PTHR20836:SF7">
    <property type="entry name" value="4-HYDROXY-TETRAHYDRODIPICOLINATE REDUCTASE"/>
    <property type="match status" value="1"/>
</dbReference>
<evidence type="ECO:0000256" key="7">
    <source>
        <dbReference type="ARBA" id="ARBA00023027"/>
    </source>
</evidence>
<evidence type="ECO:0000256" key="8">
    <source>
        <dbReference type="ARBA" id="ARBA00023154"/>
    </source>
</evidence>
<accession>A0ABX2N8F2</accession>
<dbReference type="SUPFAM" id="SSF51735">
    <property type="entry name" value="NAD(P)-binding Rossmann-fold domains"/>
    <property type="match status" value="1"/>
</dbReference>
<dbReference type="EMBL" id="JABVBA010000002">
    <property type="protein sequence ID" value="NVF10986.1"/>
    <property type="molecule type" value="Genomic_DNA"/>
</dbReference>
<evidence type="ECO:0000256" key="1">
    <source>
        <dbReference type="ARBA" id="ARBA00006642"/>
    </source>
</evidence>
<feature type="domain" description="Dihydrodipicolinate reductase C-terminal" evidence="12">
    <location>
        <begin position="115"/>
        <end position="248"/>
    </location>
</feature>
<comment type="caution">
    <text evidence="9">Was originally thought to be a dihydrodipicolinate reductase (DHDPR), catalyzing the conversion of dihydrodipicolinate to tetrahydrodipicolinate. However, it was shown in E.coli that the substrate of the enzymatic reaction is not dihydrodipicolinate (DHDP) but in fact (2S,4S)-4-hydroxy-2,3,4,5-tetrahydrodipicolinic acid (HTPA), the product released by the DapA-catalyzed reaction.</text>
</comment>
<comment type="similarity">
    <text evidence="1 9">Belongs to the DapB family.</text>
</comment>
<protein>
    <recommendedName>
        <fullName evidence="9 10">4-hydroxy-tetrahydrodipicolinate reductase</fullName>
        <shortName evidence="9">HTPA reductase</shortName>
        <ecNumber evidence="9 10">1.17.1.8</ecNumber>
    </recommendedName>
</protein>
<dbReference type="SUPFAM" id="SSF55347">
    <property type="entry name" value="Glyceraldehyde-3-phosphate dehydrogenase-like, C-terminal domain"/>
    <property type="match status" value="1"/>
</dbReference>
<dbReference type="Gene3D" id="3.30.360.10">
    <property type="entry name" value="Dihydrodipicolinate Reductase, domain 2"/>
    <property type="match status" value="1"/>
</dbReference>
<keyword evidence="8 9" id="KW-0457">Lysine biosynthesis</keyword>
<keyword evidence="14" id="KW-1185">Reference proteome</keyword>
<evidence type="ECO:0000259" key="11">
    <source>
        <dbReference type="Pfam" id="PF01113"/>
    </source>
</evidence>
<feature type="active site" description="Proton donor/acceptor" evidence="9">
    <location>
        <position position="141"/>
    </location>
</feature>
<keyword evidence="6 9" id="KW-0560">Oxidoreductase</keyword>
<comment type="catalytic activity">
    <reaction evidence="9">
        <text>(S)-2,3,4,5-tetrahydrodipicolinate + NADP(+) + H2O = (2S,4S)-4-hydroxy-2,3,4,5-tetrahydrodipicolinate + NADPH + H(+)</text>
        <dbReference type="Rhea" id="RHEA:35331"/>
        <dbReference type="ChEBI" id="CHEBI:15377"/>
        <dbReference type="ChEBI" id="CHEBI:15378"/>
        <dbReference type="ChEBI" id="CHEBI:16845"/>
        <dbReference type="ChEBI" id="CHEBI:57783"/>
        <dbReference type="ChEBI" id="CHEBI:58349"/>
        <dbReference type="ChEBI" id="CHEBI:67139"/>
        <dbReference type="EC" id="1.17.1.8"/>
    </reaction>
</comment>
<comment type="subcellular location">
    <subcellularLocation>
        <location evidence="9">Cytoplasm</location>
    </subcellularLocation>
</comment>
<keyword evidence="4 9" id="KW-0521">NADP</keyword>
<evidence type="ECO:0000256" key="5">
    <source>
        <dbReference type="ARBA" id="ARBA00022915"/>
    </source>
</evidence>
<evidence type="ECO:0000256" key="10">
    <source>
        <dbReference type="NCBIfam" id="TIGR00036"/>
    </source>
</evidence>
<dbReference type="PANTHER" id="PTHR20836">
    <property type="entry name" value="DIHYDRODIPICOLINATE REDUCTASE"/>
    <property type="match status" value="1"/>
</dbReference>
<evidence type="ECO:0000313" key="14">
    <source>
        <dbReference type="Proteomes" id="UP000540919"/>
    </source>
</evidence>
<dbReference type="HAMAP" id="MF_00102">
    <property type="entry name" value="DapB"/>
    <property type="match status" value="1"/>
</dbReference>
<dbReference type="GO" id="GO:0008839">
    <property type="term" value="F:4-hydroxy-tetrahydrodipicolinate reductase"/>
    <property type="evidence" value="ECO:0007669"/>
    <property type="project" value="UniProtKB-EC"/>
</dbReference>
<evidence type="ECO:0000256" key="2">
    <source>
        <dbReference type="ARBA" id="ARBA00022490"/>
    </source>
</evidence>
<dbReference type="EC" id="1.17.1.8" evidence="9 10"/>
<dbReference type="InterPro" id="IPR022663">
    <property type="entry name" value="DapB_C"/>
</dbReference>
<feature type="binding site" evidence="9">
    <location>
        <begin position="85"/>
        <end position="87"/>
    </location>
    <ligand>
        <name>NAD(+)</name>
        <dbReference type="ChEBI" id="CHEBI:57540"/>
    </ligand>
</feature>
<feature type="binding site" evidence="9">
    <location>
        <begin position="109"/>
        <end position="112"/>
    </location>
    <ligand>
        <name>NAD(+)</name>
        <dbReference type="ChEBI" id="CHEBI:57540"/>
    </ligand>
</feature>
<comment type="pathway">
    <text evidence="9">Amino-acid biosynthesis; L-lysine biosynthesis via DAP pathway; (S)-tetrahydrodipicolinate from L-aspartate: step 4/4.</text>
</comment>
<dbReference type="Pfam" id="PF01113">
    <property type="entry name" value="DapB_N"/>
    <property type="match status" value="1"/>
</dbReference>
<evidence type="ECO:0000256" key="3">
    <source>
        <dbReference type="ARBA" id="ARBA00022605"/>
    </source>
</evidence>
<keyword evidence="7 9" id="KW-0520">NAD</keyword>
<dbReference type="PROSITE" id="PS01298">
    <property type="entry name" value="DAPB"/>
    <property type="match status" value="1"/>
</dbReference>
<sequence length="252" mass="27540">MIRVLVSGATGAMGEVLIDLIKKSEDFKVSAGFSKEDKVCDEFTIYSDIKKIKEKSDVIIDFSSKDSLDSILSLALDKNIPLVIASTGFDDKDLEKIKKASEKVPIVQSGNFSLGVNVMVYVSKLLSKLLDGFEIEIIEAHHNKKRDAPSGTANMLFDAVNEARDNKLSKLYGREGFSDSRNPNEVGIHSLRAGSINGDHEVVFAGLDEVVSISHHAQSKKIFAIGALKAAKYILDKENGLIDIKEILNIGE</sequence>
<dbReference type="Gene3D" id="3.40.50.720">
    <property type="entry name" value="NAD(P)-binding Rossmann-like Domain"/>
    <property type="match status" value="1"/>
</dbReference>
<comment type="function">
    <text evidence="9">Catalyzes the conversion of 4-hydroxy-tetrahydrodipicolinate (HTPA) to tetrahydrodipicolinate.</text>
</comment>
<dbReference type="NCBIfam" id="TIGR00036">
    <property type="entry name" value="dapB"/>
    <property type="match status" value="1"/>
</dbReference>
<dbReference type="RefSeq" id="WP_176269482.1">
    <property type="nucleotide sequence ID" value="NZ_JABVBA010000002.1"/>
</dbReference>
<feature type="binding site" evidence="9">
    <location>
        <position position="142"/>
    </location>
    <ligand>
        <name>(S)-2,3,4,5-tetrahydrodipicolinate</name>
        <dbReference type="ChEBI" id="CHEBI:16845"/>
    </ligand>
</feature>
<keyword evidence="3 9" id="KW-0028">Amino-acid biosynthesis</keyword>
<feature type="binding site" evidence="9">
    <location>
        <begin position="151"/>
        <end position="152"/>
    </location>
    <ligand>
        <name>(S)-2,3,4,5-tetrahydrodipicolinate</name>
        <dbReference type="ChEBI" id="CHEBI:16845"/>
    </ligand>
</feature>
<comment type="caution">
    <text evidence="13">The sequence shown here is derived from an EMBL/GenBank/DDBJ whole genome shotgun (WGS) entry which is preliminary data.</text>
</comment>
<evidence type="ECO:0000256" key="6">
    <source>
        <dbReference type="ARBA" id="ARBA00023002"/>
    </source>
</evidence>
<dbReference type="Pfam" id="PF05173">
    <property type="entry name" value="DapB_C"/>
    <property type="match status" value="1"/>
</dbReference>
<dbReference type="Proteomes" id="UP000540919">
    <property type="component" value="Unassembled WGS sequence"/>
</dbReference>
<dbReference type="InterPro" id="IPR023940">
    <property type="entry name" value="DHDPR_bac"/>
</dbReference>
<dbReference type="InterPro" id="IPR000846">
    <property type="entry name" value="DapB_N"/>
</dbReference>
<evidence type="ECO:0000256" key="4">
    <source>
        <dbReference type="ARBA" id="ARBA00022857"/>
    </source>
</evidence>
<feature type="domain" description="Dihydrodipicolinate reductase N-terminal" evidence="11">
    <location>
        <begin position="2"/>
        <end position="112"/>
    </location>
</feature>
<feature type="binding site" evidence="9">
    <location>
        <begin position="8"/>
        <end position="13"/>
    </location>
    <ligand>
        <name>NAD(+)</name>
        <dbReference type="ChEBI" id="CHEBI:57540"/>
    </ligand>
</feature>
<comment type="subunit">
    <text evidence="9">Homotetramer.</text>
</comment>
<comment type="caution">
    <text evidence="9">Lacks conserved residue(s) required for the propagation of feature annotation.</text>
</comment>
<evidence type="ECO:0000256" key="9">
    <source>
        <dbReference type="HAMAP-Rule" id="MF_00102"/>
    </source>
</evidence>
<name>A0ABX2N8F2_9FIRM</name>
<feature type="binding site" evidence="9">
    <location>
        <position position="35"/>
    </location>
    <ligand>
        <name>NADP(+)</name>
        <dbReference type="ChEBI" id="CHEBI:58349"/>
    </ligand>
</feature>
<evidence type="ECO:0000259" key="12">
    <source>
        <dbReference type="Pfam" id="PF05173"/>
    </source>
</evidence>
<keyword evidence="2 9" id="KW-0963">Cytoplasm</keyword>
<dbReference type="CDD" id="cd02274">
    <property type="entry name" value="DHDPR_N"/>
    <property type="match status" value="1"/>
</dbReference>
<proteinExistence type="inferred from homology"/>